<proteinExistence type="predicted"/>
<comment type="caution">
    <text evidence="2">The sequence shown here is derived from an EMBL/GenBank/DDBJ whole genome shotgun (WGS) entry which is preliminary data.</text>
</comment>
<sequence length="685" mass="76018">MSKRQQKRWRQKNKEVVITGGNVALTSDGSGSSENSVGPVQVSATVVLPTSMDDGVPGIPKDPPGLASKEPFVPSEANHLFQDKVASHEQPSKQAPMGSEMVVFEDLQTNNVVGTHSELLSTSNPFEVLSNKNEEQCQVAAEASVVAQRWANQVRGTLKEDVPLGIKDMDGPLGQAGCGSRDGKHCSGTLKDSWIGCKINERGKKGQLFVMENSRAVLPEDVVFTILLWLPVASLLRFKSVCKSWCSLIESSPFITQHQDNNNNNDDHQLIILDPSQCDDTPCYSLRFCLLSGSNYNVPKVLDLPHRFDNALESSPKIIASCNGIICLRPDLSQNVSLWNPALREFRILPKPSVPPEELVPDCFFYFGFGYDAKTNDYKVVKVIFLNLMTCRVDLYSLSTDSWRRIDTVVPLPHVFSHSKAPLRNGIYCWLGEDESERHAILSFDFTTEVFKTMTVPDVFGVGSPAYLRLALLRENLACIEWVFYSNNPYTWHCKIWVLNEYDVMESWTKLYTIELELFAYPCAVLMNGKIIGYGSNDGRLCFCDLVIQELKYFPLDPVSFATEVVVYNATLVSIKSTVRAANKVSSVDLTENQPSAIDLALLKQVLDDRSSLVMADYGHVDLAVNCVKNKQKIDNIVWEGGSRASRVITVFGNKTECACVPLSTALGLPSPKSYEMVGLPKLEG</sequence>
<protein>
    <recommendedName>
        <fullName evidence="1">F-box domain-containing protein</fullName>
    </recommendedName>
</protein>
<dbReference type="CDD" id="cd22157">
    <property type="entry name" value="F-box_AtFBW1-like"/>
    <property type="match status" value="1"/>
</dbReference>
<dbReference type="NCBIfam" id="TIGR01640">
    <property type="entry name" value="F_box_assoc_1"/>
    <property type="match status" value="1"/>
</dbReference>
<dbReference type="InterPro" id="IPR036047">
    <property type="entry name" value="F-box-like_dom_sf"/>
</dbReference>
<dbReference type="SUPFAM" id="SSF81383">
    <property type="entry name" value="F-box domain"/>
    <property type="match status" value="1"/>
</dbReference>
<dbReference type="SMART" id="SM00256">
    <property type="entry name" value="FBOX"/>
    <property type="match status" value="1"/>
</dbReference>
<gene>
    <name evidence="2" type="ORF">IFM89_000811</name>
</gene>
<organism evidence="2 3">
    <name type="scientific">Coptis chinensis</name>
    <dbReference type="NCBI Taxonomy" id="261450"/>
    <lineage>
        <taxon>Eukaryota</taxon>
        <taxon>Viridiplantae</taxon>
        <taxon>Streptophyta</taxon>
        <taxon>Embryophyta</taxon>
        <taxon>Tracheophyta</taxon>
        <taxon>Spermatophyta</taxon>
        <taxon>Magnoliopsida</taxon>
        <taxon>Ranunculales</taxon>
        <taxon>Ranunculaceae</taxon>
        <taxon>Coptidoideae</taxon>
        <taxon>Coptis</taxon>
    </lineage>
</organism>
<keyword evidence="3" id="KW-1185">Reference proteome</keyword>
<name>A0A835IVA9_9MAGN</name>
<dbReference type="Pfam" id="PF00646">
    <property type="entry name" value="F-box"/>
    <property type="match status" value="1"/>
</dbReference>
<reference evidence="2 3" key="1">
    <citation type="submission" date="2020-10" db="EMBL/GenBank/DDBJ databases">
        <title>The Coptis chinensis genome and diversification of protoberbering-type alkaloids.</title>
        <authorList>
            <person name="Wang B."/>
            <person name="Shu S."/>
            <person name="Song C."/>
            <person name="Liu Y."/>
        </authorList>
    </citation>
    <scope>NUCLEOTIDE SEQUENCE [LARGE SCALE GENOMIC DNA]</scope>
    <source>
        <strain evidence="2">HL-2020</strain>
        <tissue evidence="2">Leaf</tissue>
    </source>
</reference>
<dbReference type="Pfam" id="PF07734">
    <property type="entry name" value="FBA_1"/>
    <property type="match status" value="1"/>
</dbReference>
<dbReference type="Gene3D" id="1.20.1280.50">
    <property type="match status" value="1"/>
</dbReference>
<dbReference type="InterPro" id="IPR050796">
    <property type="entry name" value="SCF_F-box_component"/>
</dbReference>
<dbReference type="AlphaFoldDB" id="A0A835IVA9"/>
<dbReference type="PANTHER" id="PTHR31672">
    <property type="entry name" value="BNACNNG10540D PROTEIN"/>
    <property type="match status" value="1"/>
</dbReference>
<feature type="domain" description="F-box" evidence="1">
    <location>
        <begin position="212"/>
        <end position="258"/>
    </location>
</feature>
<dbReference type="InterPro" id="IPR001810">
    <property type="entry name" value="F-box_dom"/>
</dbReference>
<dbReference type="PANTHER" id="PTHR31672:SF13">
    <property type="entry name" value="F-BOX PROTEIN CPR30-LIKE"/>
    <property type="match status" value="1"/>
</dbReference>
<dbReference type="InterPro" id="IPR011043">
    <property type="entry name" value="Gal_Oxase/kelch_b-propeller"/>
</dbReference>
<dbReference type="InterPro" id="IPR006527">
    <property type="entry name" value="F-box-assoc_dom_typ1"/>
</dbReference>
<accession>A0A835IVA9</accession>
<evidence type="ECO:0000313" key="3">
    <source>
        <dbReference type="Proteomes" id="UP000631114"/>
    </source>
</evidence>
<evidence type="ECO:0000313" key="2">
    <source>
        <dbReference type="EMBL" id="KAF9623322.1"/>
    </source>
</evidence>
<dbReference type="Proteomes" id="UP000631114">
    <property type="component" value="Unassembled WGS sequence"/>
</dbReference>
<dbReference type="SUPFAM" id="SSF50965">
    <property type="entry name" value="Galactose oxidase, central domain"/>
    <property type="match status" value="1"/>
</dbReference>
<dbReference type="EMBL" id="JADFTS010000001">
    <property type="protein sequence ID" value="KAF9623322.1"/>
    <property type="molecule type" value="Genomic_DNA"/>
</dbReference>
<evidence type="ECO:0000259" key="1">
    <source>
        <dbReference type="PROSITE" id="PS50181"/>
    </source>
</evidence>
<dbReference type="InterPro" id="IPR017451">
    <property type="entry name" value="F-box-assoc_interact_dom"/>
</dbReference>
<dbReference type="PROSITE" id="PS50181">
    <property type="entry name" value="FBOX"/>
    <property type="match status" value="1"/>
</dbReference>